<dbReference type="STRING" id="563176.SAMN04488090_1049"/>
<organism evidence="2 3">
    <name type="scientific">Siphonobacter aquaeclarae</name>
    <dbReference type="NCBI Taxonomy" id="563176"/>
    <lineage>
        <taxon>Bacteria</taxon>
        <taxon>Pseudomonadati</taxon>
        <taxon>Bacteroidota</taxon>
        <taxon>Cytophagia</taxon>
        <taxon>Cytophagales</taxon>
        <taxon>Cytophagaceae</taxon>
        <taxon>Siphonobacter</taxon>
    </lineage>
</organism>
<feature type="domain" description="DUF7674" evidence="1">
    <location>
        <begin position="3"/>
        <end position="65"/>
    </location>
</feature>
<dbReference type="EMBL" id="FNGS01000002">
    <property type="protein sequence ID" value="SDL49975.1"/>
    <property type="molecule type" value="Genomic_DNA"/>
</dbReference>
<dbReference type="Proteomes" id="UP000198901">
    <property type="component" value="Unassembled WGS sequence"/>
</dbReference>
<name>A0A1G9KKP8_9BACT</name>
<reference evidence="2 3" key="1">
    <citation type="submission" date="2016-10" db="EMBL/GenBank/DDBJ databases">
        <authorList>
            <person name="de Groot N.N."/>
        </authorList>
    </citation>
    <scope>NUCLEOTIDE SEQUENCE [LARGE SCALE GENOMIC DNA]</scope>
    <source>
        <strain evidence="2 3">DSM 21668</strain>
    </source>
</reference>
<sequence>MASADPEALRQCFSQAEILLTYGSDQVKTLTGSIYVYALEHGELAREVWLPMLPPALRREYFRQISHAE</sequence>
<accession>A0A1G9KKP8</accession>
<gene>
    <name evidence="2" type="ORF">SAMN04488090_1049</name>
</gene>
<evidence type="ECO:0000313" key="2">
    <source>
        <dbReference type="EMBL" id="SDL49975.1"/>
    </source>
</evidence>
<protein>
    <recommendedName>
        <fullName evidence="1">DUF7674 domain-containing protein</fullName>
    </recommendedName>
</protein>
<dbReference type="Pfam" id="PF24722">
    <property type="entry name" value="DUF7674"/>
    <property type="match status" value="1"/>
</dbReference>
<proteinExistence type="predicted"/>
<evidence type="ECO:0000259" key="1">
    <source>
        <dbReference type="Pfam" id="PF24722"/>
    </source>
</evidence>
<evidence type="ECO:0000313" key="3">
    <source>
        <dbReference type="Proteomes" id="UP000198901"/>
    </source>
</evidence>
<dbReference type="AlphaFoldDB" id="A0A1G9KKP8"/>
<keyword evidence="3" id="KW-1185">Reference proteome</keyword>
<dbReference type="InterPro" id="IPR056091">
    <property type="entry name" value="DUF7674"/>
</dbReference>